<dbReference type="HOGENOM" id="CLU_009893_1_1_1"/>
<dbReference type="OrthoDB" id="251770at2759"/>
<dbReference type="SMART" id="SM00292">
    <property type="entry name" value="BRCT"/>
    <property type="match status" value="4"/>
</dbReference>
<evidence type="ECO:0000256" key="1">
    <source>
        <dbReference type="ARBA" id="ARBA00022737"/>
    </source>
</evidence>
<feature type="compositionally biased region" description="Low complexity" evidence="2">
    <location>
        <begin position="586"/>
        <end position="596"/>
    </location>
</feature>
<reference evidence="4 5" key="1">
    <citation type="submission" date="2015-01" db="EMBL/GenBank/DDBJ databases">
        <title>The Genome Sequence of Cladophialophora immunda CBS83496.</title>
        <authorList>
            <consortium name="The Broad Institute Genomics Platform"/>
            <person name="Cuomo C."/>
            <person name="de Hoog S."/>
            <person name="Gorbushina A."/>
            <person name="Stielow B."/>
            <person name="Teixiera M."/>
            <person name="Abouelleil A."/>
            <person name="Chapman S.B."/>
            <person name="Priest M."/>
            <person name="Young S.K."/>
            <person name="Wortman J."/>
            <person name="Nusbaum C."/>
            <person name="Birren B."/>
        </authorList>
    </citation>
    <scope>NUCLEOTIDE SEQUENCE [LARGE SCALE GENOMIC DNA]</scope>
    <source>
        <strain evidence="4 5">CBS 83496</strain>
    </source>
</reference>
<evidence type="ECO:0000313" key="4">
    <source>
        <dbReference type="EMBL" id="KIW33794.1"/>
    </source>
</evidence>
<organism evidence="4 5">
    <name type="scientific">Cladophialophora immunda</name>
    <dbReference type="NCBI Taxonomy" id="569365"/>
    <lineage>
        <taxon>Eukaryota</taxon>
        <taxon>Fungi</taxon>
        <taxon>Dikarya</taxon>
        <taxon>Ascomycota</taxon>
        <taxon>Pezizomycotina</taxon>
        <taxon>Eurotiomycetes</taxon>
        <taxon>Chaetothyriomycetidae</taxon>
        <taxon>Chaetothyriales</taxon>
        <taxon>Herpotrichiellaceae</taxon>
        <taxon>Cladophialophora</taxon>
    </lineage>
</organism>
<evidence type="ECO:0000256" key="2">
    <source>
        <dbReference type="SAM" id="MobiDB-lite"/>
    </source>
</evidence>
<dbReference type="Pfam" id="PF00533">
    <property type="entry name" value="BRCT"/>
    <property type="match status" value="1"/>
</dbReference>
<dbReference type="AlphaFoldDB" id="A0A0D2DDK6"/>
<evidence type="ECO:0000259" key="3">
    <source>
        <dbReference type="PROSITE" id="PS50172"/>
    </source>
</evidence>
<dbReference type="GO" id="GO:0006270">
    <property type="term" value="P:DNA replication initiation"/>
    <property type="evidence" value="ECO:0007669"/>
    <property type="project" value="TreeGrafter"/>
</dbReference>
<sequence>MARIEPRGSAEQPLQGVMMCFTSIGPEDRSRYADIAMQMGAEHKLDLTSDTTHLIVGSTDTLKYQYVAREREDIKVLRPEWIEAVRDHWIKDLPLDLDALTLQYRVPTLAGLKICITGFDDLAFRAQLQKNVKENGGEYTGDLTKDVTHLIAAKPEGKKYEYGMQWQKKVVSLKWYKDTLERGMQLDERLYHPTVPVPEQGLGAWNRKARPSPQLGKRTREDNMGPEPSRKLRRTASAKFGSQTQDMWSDIVGGAGFEPKRAERPELKPSISMPALRDVARPSIATSNHRAELTNGAPDPITKSGSLRFLTGRRFVVKYFEEKKRKHLQNVLVEYGATILSEGDDPGENKPDSILVIQPHDISKNGSASTGLVGDGFQAVSEFWLEKCMLAKAFIDPGSYPLGQILTGPLACLKDLTINATGFDGLEAVHISKIATLLGGNYSQMFTEGVSILVCKAGNAKKDKLDLAQHLGIPVVNEEWLWSSIKNQTRASVESYLLRQARPRIANSERPADKRSVLKDYVEVSTIPLPRNAGDHRANHPSKPVGNGTHDGVAPEIPVEKSHPDPNVQQEPAEEIHGQAKEGPFASSSASGASGRSENKERSYDNGNCPLRVLSPNGRNTRLVNNRPLIQTLDSTLTMDDSTSKENAPAPIKTGARAEVQSKTTDIEAINGAIRDILNEHSRKKSAGTNQTDPLKKKNRLFGRALSNLSNSSTASNVRCSRASSVDSINTDGIGSEIVTMQSVETQSGESTSTAEKGTFNFTGRAKRALAALKSAPLEMDDPDMPRNVGFPTEQDAAPPMTQLGYEDPEEAILLREKLAASRKKGSGKDRANEEDEEAPPARRLKSANRKIRDDDLLASVNAGWGAGKRTRHKQRSPPGQGIKDF</sequence>
<keyword evidence="1" id="KW-0677">Repeat</keyword>
<dbReference type="Pfam" id="PF12738">
    <property type="entry name" value="PTCB-BRCT"/>
    <property type="match status" value="2"/>
</dbReference>
<evidence type="ECO:0000313" key="5">
    <source>
        <dbReference type="Proteomes" id="UP000054466"/>
    </source>
</evidence>
<feature type="domain" description="BRCT" evidence="3">
    <location>
        <begin position="305"/>
        <end position="402"/>
    </location>
</feature>
<dbReference type="GO" id="GO:0033314">
    <property type="term" value="P:mitotic DNA replication checkpoint signaling"/>
    <property type="evidence" value="ECO:0007669"/>
    <property type="project" value="TreeGrafter"/>
</dbReference>
<feature type="region of interest" description="Disordered" evidence="2">
    <location>
        <begin position="810"/>
        <end position="886"/>
    </location>
</feature>
<feature type="domain" description="BRCT" evidence="3">
    <location>
        <begin position="413"/>
        <end position="498"/>
    </location>
</feature>
<feature type="region of interest" description="Disordered" evidence="2">
    <location>
        <begin position="528"/>
        <end position="622"/>
    </location>
</feature>
<dbReference type="CDD" id="cd17731">
    <property type="entry name" value="BRCT_TopBP1_rpt2_like"/>
    <property type="match status" value="1"/>
</dbReference>
<dbReference type="RefSeq" id="XP_016254010.1">
    <property type="nucleotide sequence ID" value="XM_016387082.1"/>
</dbReference>
<dbReference type="PANTHER" id="PTHR13561">
    <property type="entry name" value="DNA REPLICATION REGULATOR DPB11-RELATED"/>
    <property type="match status" value="1"/>
</dbReference>
<dbReference type="InterPro" id="IPR036420">
    <property type="entry name" value="BRCT_dom_sf"/>
</dbReference>
<accession>A0A0D2DDK6</accession>
<protein>
    <recommendedName>
        <fullName evidence="3">BRCT domain-containing protein</fullName>
    </recommendedName>
</protein>
<feature type="compositionally biased region" description="Basic and acidic residues" evidence="2">
    <location>
        <begin position="258"/>
        <end position="267"/>
    </location>
</feature>
<dbReference type="GeneID" id="27339811"/>
<feature type="domain" description="BRCT" evidence="3">
    <location>
        <begin position="9"/>
        <end position="82"/>
    </location>
</feature>
<dbReference type="EMBL" id="KN847040">
    <property type="protein sequence ID" value="KIW33794.1"/>
    <property type="molecule type" value="Genomic_DNA"/>
</dbReference>
<dbReference type="PROSITE" id="PS50172">
    <property type="entry name" value="BRCT"/>
    <property type="match status" value="4"/>
</dbReference>
<dbReference type="Proteomes" id="UP000054466">
    <property type="component" value="Unassembled WGS sequence"/>
</dbReference>
<dbReference type="STRING" id="569365.A0A0D2DDK6"/>
<dbReference type="VEuPathDB" id="FungiDB:PV07_00617"/>
<dbReference type="InterPro" id="IPR001357">
    <property type="entry name" value="BRCT_dom"/>
</dbReference>
<name>A0A0D2DDK6_9EURO</name>
<dbReference type="SUPFAM" id="SSF52113">
    <property type="entry name" value="BRCT domain"/>
    <property type="match status" value="4"/>
</dbReference>
<dbReference type="PANTHER" id="PTHR13561:SF20">
    <property type="entry name" value="DNA TOPOISOMERASE 2-BINDING PROTEIN 1"/>
    <property type="match status" value="1"/>
</dbReference>
<gene>
    <name evidence="4" type="ORF">PV07_00617</name>
</gene>
<dbReference type="InterPro" id="IPR059215">
    <property type="entry name" value="BRCT2_TopBP1-like"/>
</dbReference>
<feature type="region of interest" description="Disordered" evidence="2">
    <location>
        <begin position="198"/>
        <end position="275"/>
    </location>
</feature>
<feature type="domain" description="BRCT" evidence="3">
    <location>
        <begin position="104"/>
        <end position="193"/>
    </location>
</feature>
<dbReference type="GO" id="GO:0007095">
    <property type="term" value="P:mitotic G2 DNA damage checkpoint signaling"/>
    <property type="evidence" value="ECO:0007669"/>
    <property type="project" value="TreeGrafter"/>
</dbReference>
<proteinExistence type="predicted"/>
<keyword evidence="5" id="KW-1185">Reference proteome</keyword>
<dbReference type="Gene3D" id="3.40.50.10190">
    <property type="entry name" value="BRCT domain"/>
    <property type="match status" value="4"/>
</dbReference>